<evidence type="ECO:0000313" key="2">
    <source>
        <dbReference type="EMBL" id="CAJ1937334.1"/>
    </source>
</evidence>
<feature type="compositionally biased region" description="Polar residues" evidence="1">
    <location>
        <begin position="156"/>
        <end position="166"/>
    </location>
</feature>
<feature type="compositionally biased region" description="Basic residues" evidence="1">
    <location>
        <begin position="171"/>
        <end position="180"/>
    </location>
</feature>
<protein>
    <submittedName>
        <fullName evidence="2">Uncharacterized protein</fullName>
    </submittedName>
</protein>
<gene>
    <name evidence="2" type="ORF">CYCCA115_LOCUS5612</name>
</gene>
<organism evidence="2 3">
    <name type="scientific">Cylindrotheca closterium</name>
    <dbReference type="NCBI Taxonomy" id="2856"/>
    <lineage>
        <taxon>Eukaryota</taxon>
        <taxon>Sar</taxon>
        <taxon>Stramenopiles</taxon>
        <taxon>Ochrophyta</taxon>
        <taxon>Bacillariophyta</taxon>
        <taxon>Bacillariophyceae</taxon>
        <taxon>Bacillariophycidae</taxon>
        <taxon>Bacillariales</taxon>
        <taxon>Bacillariaceae</taxon>
        <taxon>Cylindrotheca</taxon>
    </lineage>
</organism>
<feature type="region of interest" description="Disordered" evidence="1">
    <location>
        <begin position="1"/>
        <end position="47"/>
    </location>
</feature>
<keyword evidence="3" id="KW-1185">Reference proteome</keyword>
<proteinExistence type="predicted"/>
<evidence type="ECO:0000313" key="3">
    <source>
        <dbReference type="Proteomes" id="UP001295423"/>
    </source>
</evidence>
<sequence length="352" mass="38843">MPFFKRQLESSYGSPSRIRFSPEPKKNDTGQTEMAQPEMETTPSAIPAEDTQKVAQDNHPEPVVKIKDVEPRQEETLSAFEQELQKAHDSSPGLQALQALPGYENVFIEIVSSTAESVDENSEPTPVTDQEAQRMIDEIYKMAEDTDLEEEMLASISSEPITSQALNAIGSRKRKGRRRGEKSGQGGEEENKKGKVQETIIKATNRASTTNNRNQQTHANGTCSQALHQGLHSHAVQYASSRSHTVSFVEEMIEYEFDGVDDDITDAGDSSTVTKSVTEDSVQRMIGELQRMSEDGDTGNDSATSGSATITRDEMERMVAEIRLAAKQTASEPVKPKDLTENEAQQMVTDIK</sequence>
<comment type="caution">
    <text evidence="2">The sequence shown here is derived from an EMBL/GenBank/DDBJ whole genome shotgun (WGS) entry which is preliminary data.</text>
</comment>
<feature type="non-terminal residue" evidence="2">
    <location>
        <position position="1"/>
    </location>
</feature>
<feature type="region of interest" description="Disordered" evidence="1">
    <location>
        <begin position="292"/>
        <end position="313"/>
    </location>
</feature>
<dbReference type="Proteomes" id="UP001295423">
    <property type="component" value="Unassembled WGS sequence"/>
</dbReference>
<feature type="compositionally biased region" description="Polar residues" evidence="1">
    <location>
        <begin position="29"/>
        <end position="44"/>
    </location>
</feature>
<feature type="compositionally biased region" description="Polar residues" evidence="1">
    <location>
        <begin position="342"/>
        <end position="352"/>
    </location>
</feature>
<feature type="compositionally biased region" description="Polar residues" evidence="1">
    <location>
        <begin position="299"/>
        <end position="310"/>
    </location>
</feature>
<feature type="region of interest" description="Disordered" evidence="1">
    <location>
        <begin position="156"/>
        <end position="198"/>
    </location>
</feature>
<accession>A0AAD2CME0</accession>
<name>A0AAD2CME0_9STRA</name>
<reference evidence="2" key="1">
    <citation type="submission" date="2023-08" db="EMBL/GenBank/DDBJ databases">
        <authorList>
            <person name="Audoor S."/>
            <person name="Bilcke G."/>
        </authorList>
    </citation>
    <scope>NUCLEOTIDE SEQUENCE</scope>
</reference>
<dbReference type="AlphaFoldDB" id="A0AAD2CME0"/>
<feature type="region of interest" description="Disordered" evidence="1">
    <location>
        <begin position="326"/>
        <end position="352"/>
    </location>
</feature>
<evidence type="ECO:0000256" key="1">
    <source>
        <dbReference type="SAM" id="MobiDB-lite"/>
    </source>
</evidence>
<dbReference type="EMBL" id="CAKOGP040000634">
    <property type="protein sequence ID" value="CAJ1937334.1"/>
    <property type="molecule type" value="Genomic_DNA"/>
</dbReference>